<accession>A0ACB9MRR0</accession>
<reference evidence="2" key="1">
    <citation type="journal article" date="2023" name="Front. Plant Sci.">
        <title>Chromosomal-level genome assembly of Melastoma candidum provides insights into trichome evolution.</title>
        <authorList>
            <person name="Zhong Y."/>
            <person name="Wu W."/>
            <person name="Sun C."/>
            <person name="Zou P."/>
            <person name="Liu Y."/>
            <person name="Dai S."/>
            <person name="Zhou R."/>
        </authorList>
    </citation>
    <scope>NUCLEOTIDE SEQUENCE [LARGE SCALE GENOMIC DNA]</scope>
</reference>
<keyword evidence="2" id="KW-1185">Reference proteome</keyword>
<dbReference type="EMBL" id="CM042888">
    <property type="protein sequence ID" value="KAI4326396.1"/>
    <property type="molecule type" value="Genomic_DNA"/>
</dbReference>
<gene>
    <name evidence="1" type="ORF">MLD38_031717</name>
</gene>
<dbReference type="Proteomes" id="UP001057402">
    <property type="component" value="Chromosome 9"/>
</dbReference>
<evidence type="ECO:0000313" key="1">
    <source>
        <dbReference type="EMBL" id="KAI4326396.1"/>
    </source>
</evidence>
<organism evidence="1 2">
    <name type="scientific">Melastoma candidum</name>
    <dbReference type="NCBI Taxonomy" id="119954"/>
    <lineage>
        <taxon>Eukaryota</taxon>
        <taxon>Viridiplantae</taxon>
        <taxon>Streptophyta</taxon>
        <taxon>Embryophyta</taxon>
        <taxon>Tracheophyta</taxon>
        <taxon>Spermatophyta</taxon>
        <taxon>Magnoliopsida</taxon>
        <taxon>eudicotyledons</taxon>
        <taxon>Gunneridae</taxon>
        <taxon>Pentapetalae</taxon>
        <taxon>rosids</taxon>
        <taxon>malvids</taxon>
        <taxon>Myrtales</taxon>
        <taxon>Melastomataceae</taxon>
        <taxon>Melastomatoideae</taxon>
        <taxon>Melastomateae</taxon>
        <taxon>Melastoma</taxon>
    </lineage>
</organism>
<name>A0ACB9MRR0_9MYRT</name>
<evidence type="ECO:0000313" key="2">
    <source>
        <dbReference type="Proteomes" id="UP001057402"/>
    </source>
</evidence>
<proteinExistence type="predicted"/>
<comment type="caution">
    <text evidence="1">The sequence shown here is derived from an EMBL/GenBank/DDBJ whole genome shotgun (WGS) entry which is preliminary data.</text>
</comment>
<sequence>MTSSSTPFLPLRLSIVSPPASKLSRFVPSPELRIRSPSYVAWTRRRPFVVVAAQSNFLRVIQTVWKVGRDGIEAGMDLVPDSVPRPVARIGVAVVALSLTLFVLKSFLSTALFVLATMGLIYFTYIALNKDGGSSRKGGGTAPKMDDPVDEARKIMEKYK</sequence>
<protein>
    <submittedName>
        <fullName evidence="1">Uncharacterized protein</fullName>
    </submittedName>
</protein>